<dbReference type="NCBIfam" id="TIGR00231">
    <property type="entry name" value="small_GTP"/>
    <property type="match status" value="1"/>
</dbReference>
<feature type="binding site" evidence="4">
    <location>
        <begin position="27"/>
        <end position="34"/>
    </location>
    <ligand>
        <name>GTP</name>
        <dbReference type="ChEBI" id="CHEBI:37565"/>
    </ligand>
</feature>
<reference evidence="6 7" key="2">
    <citation type="submission" date="2016-05" db="EMBL/GenBank/DDBJ databases">
        <title>Lineage-specific infection strategies underlie the spectrum of fungal disease in amphibians.</title>
        <authorList>
            <person name="Cuomo C.A."/>
            <person name="Farrer R.A."/>
            <person name="James T."/>
            <person name="Longcore J."/>
            <person name="Birren B."/>
        </authorList>
    </citation>
    <scope>NUCLEOTIDE SEQUENCE [LARGE SCALE GENOMIC DNA]</scope>
    <source>
        <strain evidence="6 7">JEL423</strain>
    </source>
</reference>
<protein>
    <recommendedName>
        <fullName evidence="8">ADP-ribosylation factor-like protein 6</fullName>
    </recommendedName>
</protein>
<dbReference type="GO" id="GO:0005525">
    <property type="term" value="F:GTP binding"/>
    <property type="evidence" value="ECO:0007669"/>
    <property type="project" value="UniProtKB-KW"/>
</dbReference>
<keyword evidence="2 4" id="KW-0547">Nucleotide-binding</keyword>
<evidence type="ECO:0000256" key="5">
    <source>
        <dbReference type="PIRSR" id="PIRSR606689-2"/>
    </source>
</evidence>
<comment type="similarity">
    <text evidence="1">Belongs to the small GTPase superfamily. Arf family.</text>
</comment>
<accession>A0A177WZH4</accession>
<dbReference type="Proteomes" id="UP000077115">
    <property type="component" value="Unassembled WGS sequence"/>
</dbReference>
<dbReference type="InterPro" id="IPR006689">
    <property type="entry name" value="Small_GTPase_ARF/SAR"/>
</dbReference>
<evidence type="ECO:0000313" key="7">
    <source>
        <dbReference type="Proteomes" id="UP000077115"/>
    </source>
</evidence>
<evidence type="ECO:0000313" key="6">
    <source>
        <dbReference type="EMBL" id="OAJ45282.1"/>
    </source>
</evidence>
<dbReference type="SUPFAM" id="SSF52540">
    <property type="entry name" value="P-loop containing nucleoside triphosphate hydrolases"/>
    <property type="match status" value="1"/>
</dbReference>
<dbReference type="GO" id="GO:0046872">
    <property type="term" value="F:metal ion binding"/>
    <property type="evidence" value="ECO:0007669"/>
    <property type="project" value="UniProtKB-KW"/>
</dbReference>
<feature type="binding site" evidence="4">
    <location>
        <position position="75"/>
    </location>
    <ligand>
        <name>GTP</name>
        <dbReference type="ChEBI" id="CHEBI:37565"/>
    </ligand>
</feature>
<keyword evidence="5" id="KW-0479">Metal-binding</keyword>
<gene>
    <name evidence="6" type="ORF">BDEG_28433</name>
</gene>
<keyword evidence="5" id="KW-0460">Magnesium</keyword>
<reference evidence="6 7" key="1">
    <citation type="submission" date="2006-10" db="EMBL/GenBank/DDBJ databases">
        <title>The Genome Sequence of Batrachochytrium dendrobatidis JEL423.</title>
        <authorList>
            <consortium name="The Broad Institute Genome Sequencing Platform"/>
            <person name="Birren B."/>
            <person name="Lander E."/>
            <person name="Galagan J."/>
            <person name="Cuomo C."/>
            <person name="Devon K."/>
            <person name="Jaffe D."/>
            <person name="Butler J."/>
            <person name="Alvarez P."/>
            <person name="Gnerre S."/>
            <person name="Grabherr M."/>
            <person name="Kleber M."/>
            <person name="Mauceli E."/>
            <person name="Brockman W."/>
            <person name="Young S."/>
            <person name="LaButti K."/>
            <person name="Sykes S."/>
            <person name="DeCaprio D."/>
            <person name="Crawford M."/>
            <person name="Koehrsen M."/>
            <person name="Engels R."/>
            <person name="Montgomery P."/>
            <person name="Pearson M."/>
            <person name="Howarth C."/>
            <person name="Larson L."/>
            <person name="White J."/>
            <person name="O'Leary S."/>
            <person name="Kodira C."/>
            <person name="Zeng Q."/>
            <person name="Yandava C."/>
            <person name="Alvarado L."/>
            <person name="Longcore J."/>
            <person name="James T."/>
        </authorList>
    </citation>
    <scope>NUCLEOTIDE SEQUENCE [LARGE SCALE GENOMIC DNA]</scope>
    <source>
        <strain evidence="6 7">JEL423</strain>
    </source>
</reference>
<dbReference type="Pfam" id="PF00025">
    <property type="entry name" value="Arf"/>
    <property type="match status" value="1"/>
</dbReference>
<evidence type="ECO:0008006" key="8">
    <source>
        <dbReference type="Google" id="ProtNLM"/>
    </source>
</evidence>
<dbReference type="eggNOG" id="KOG0070">
    <property type="taxonomic scope" value="Eukaryota"/>
</dbReference>
<dbReference type="PROSITE" id="PS51417">
    <property type="entry name" value="ARF"/>
    <property type="match status" value="1"/>
</dbReference>
<dbReference type="GO" id="GO:0003924">
    <property type="term" value="F:GTPase activity"/>
    <property type="evidence" value="ECO:0007669"/>
    <property type="project" value="InterPro"/>
</dbReference>
<keyword evidence="3 4" id="KW-0342">GTP-binding</keyword>
<organism evidence="6 7">
    <name type="scientific">Batrachochytrium dendrobatidis (strain JEL423)</name>
    <dbReference type="NCBI Taxonomy" id="403673"/>
    <lineage>
        <taxon>Eukaryota</taxon>
        <taxon>Fungi</taxon>
        <taxon>Fungi incertae sedis</taxon>
        <taxon>Chytridiomycota</taxon>
        <taxon>Chytridiomycota incertae sedis</taxon>
        <taxon>Chytridiomycetes</taxon>
        <taxon>Rhizophydiales</taxon>
        <taxon>Rhizophydiales incertae sedis</taxon>
        <taxon>Batrachochytrium</taxon>
    </lineage>
</organism>
<sequence>MSIRNAFHTLLVAFGLLKKQSKVLYVGLDNSGKSTIIQHFKGIDGSKSDIIPTVGFTVETFETNRVTFTAFDMSGQGKYRNLWKHYYSEADAIVFVVDASDRERMAVARQELEILLDNNVCKTRLMPILFLANKMDLPGVLTPVECTEALGLVRIRDRAWTISACNALTGDGLEYAIEWLTNTLNDKS</sequence>
<dbReference type="Gene3D" id="3.40.50.300">
    <property type="entry name" value="P-loop containing nucleotide triphosphate hydrolases"/>
    <property type="match status" value="1"/>
</dbReference>
<dbReference type="SMART" id="SM00175">
    <property type="entry name" value="RAB"/>
    <property type="match status" value="1"/>
</dbReference>
<dbReference type="PRINTS" id="PR00328">
    <property type="entry name" value="SAR1GTPBP"/>
</dbReference>
<feature type="binding site" evidence="5">
    <location>
        <position position="34"/>
    </location>
    <ligand>
        <name>Mg(2+)</name>
        <dbReference type="ChEBI" id="CHEBI:18420"/>
    </ligand>
</feature>
<dbReference type="SMART" id="SM00178">
    <property type="entry name" value="SAR"/>
    <property type="match status" value="1"/>
</dbReference>
<dbReference type="EMBL" id="DS022315">
    <property type="protein sequence ID" value="OAJ45282.1"/>
    <property type="molecule type" value="Genomic_DNA"/>
</dbReference>
<dbReference type="InterPro" id="IPR027417">
    <property type="entry name" value="P-loop_NTPase"/>
</dbReference>
<dbReference type="FunFam" id="3.40.50.300:FF:001166">
    <property type="entry name" value="ADP-ribosylation factor D"/>
    <property type="match status" value="1"/>
</dbReference>
<dbReference type="STRING" id="403673.A0A177WZH4"/>
<dbReference type="VEuPathDB" id="FungiDB:BDEG_28433"/>
<proteinExistence type="inferred from homology"/>
<dbReference type="PROSITE" id="PS51419">
    <property type="entry name" value="RAB"/>
    <property type="match status" value="1"/>
</dbReference>
<feature type="binding site" evidence="4">
    <location>
        <begin position="133"/>
        <end position="136"/>
    </location>
    <ligand>
        <name>GTP</name>
        <dbReference type="ChEBI" id="CHEBI:37565"/>
    </ligand>
</feature>
<dbReference type="PANTHER" id="PTHR11711">
    <property type="entry name" value="ADP RIBOSYLATION FACTOR-RELATED"/>
    <property type="match status" value="1"/>
</dbReference>
<dbReference type="InterPro" id="IPR024156">
    <property type="entry name" value="Small_GTPase_ARF"/>
</dbReference>
<name>A0A177WZH4_BATDL</name>
<evidence type="ECO:0000256" key="4">
    <source>
        <dbReference type="PIRSR" id="PIRSR606689-1"/>
    </source>
</evidence>
<evidence type="ECO:0000256" key="2">
    <source>
        <dbReference type="ARBA" id="ARBA00022741"/>
    </source>
</evidence>
<evidence type="ECO:0000256" key="1">
    <source>
        <dbReference type="ARBA" id="ARBA00010290"/>
    </source>
</evidence>
<dbReference type="SMART" id="SM00177">
    <property type="entry name" value="ARF"/>
    <property type="match status" value="1"/>
</dbReference>
<dbReference type="PROSITE" id="PS51422">
    <property type="entry name" value="SAR1"/>
    <property type="match status" value="1"/>
</dbReference>
<dbReference type="AlphaFoldDB" id="A0A177WZH4"/>
<dbReference type="OrthoDB" id="2011769at2759"/>
<evidence type="ECO:0000256" key="3">
    <source>
        <dbReference type="ARBA" id="ARBA00023134"/>
    </source>
</evidence>
<dbReference type="InterPro" id="IPR005225">
    <property type="entry name" value="Small_GTP-bd"/>
</dbReference>
<feature type="binding site" evidence="5">
    <location>
        <position position="53"/>
    </location>
    <ligand>
        <name>Mg(2+)</name>
        <dbReference type="ChEBI" id="CHEBI:18420"/>
    </ligand>
</feature>